<evidence type="ECO:0000313" key="5">
    <source>
        <dbReference type="EMBL" id="MST31722.1"/>
    </source>
</evidence>
<comment type="similarity">
    <text evidence="1 3">Belongs to the complex I 30 kDa subunit family.</text>
</comment>
<keyword evidence="3" id="KW-1003">Cell membrane</keyword>
<feature type="domain" description="NADH:ubiquinone oxidoreductase 30kDa subunit" evidence="4">
    <location>
        <begin position="19"/>
        <end position="145"/>
    </location>
</feature>
<keyword evidence="6" id="KW-1185">Reference proteome</keyword>
<organism evidence="5 6">
    <name type="scientific">Acidiferrimicrobium australe</name>
    <dbReference type="NCBI Taxonomy" id="2664430"/>
    <lineage>
        <taxon>Bacteria</taxon>
        <taxon>Bacillati</taxon>
        <taxon>Actinomycetota</taxon>
        <taxon>Acidimicrobiia</taxon>
        <taxon>Acidimicrobiales</taxon>
        <taxon>Acidimicrobiaceae</taxon>
        <taxon>Acidiferrimicrobium</taxon>
    </lineage>
</organism>
<comment type="subunit">
    <text evidence="3">NDH-1 is composed of 14 different subunits. Subunits NuoB, C, D, E, F, and G constitute the peripheral sector of the complex.</text>
</comment>
<dbReference type="InterPro" id="IPR037232">
    <property type="entry name" value="NADH_quin_OxRdtase_su_C/D-like"/>
</dbReference>
<sequence length="159" mass="17933">MIGEAHGCPVVDSLGAAVVHTDRDRYHGLLEGLRADGYDLFVGLTGVDYLTHPGRDLPPGVTPERFEVVVELWSIAARRRLRVRCQVPGADPWLPTAFDVWAGAEAHERETYDLFGVRFEGHPDPSRILMPEDWEGHPLRKDYATGHIPVRFKESPDRR</sequence>
<dbReference type="Pfam" id="PF00329">
    <property type="entry name" value="Complex1_30kDa"/>
    <property type="match status" value="1"/>
</dbReference>
<comment type="catalytic activity">
    <reaction evidence="3">
        <text>a quinone + NADH + 5 H(+)(in) = a quinol + NAD(+) + 4 H(+)(out)</text>
        <dbReference type="Rhea" id="RHEA:57888"/>
        <dbReference type="ChEBI" id="CHEBI:15378"/>
        <dbReference type="ChEBI" id="CHEBI:24646"/>
        <dbReference type="ChEBI" id="CHEBI:57540"/>
        <dbReference type="ChEBI" id="CHEBI:57945"/>
        <dbReference type="ChEBI" id="CHEBI:132124"/>
    </reaction>
</comment>
<dbReference type="SUPFAM" id="SSF143243">
    <property type="entry name" value="Nqo5-like"/>
    <property type="match status" value="1"/>
</dbReference>
<dbReference type="PANTHER" id="PTHR10884:SF14">
    <property type="entry name" value="NADH DEHYDROGENASE [UBIQUINONE] IRON-SULFUR PROTEIN 3, MITOCHONDRIAL"/>
    <property type="match status" value="1"/>
</dbReference>
<comment type="function">
    <text evidence="3">NDH-1 shuttles electrons from NADH, via FMN and iron-sulfur (Fe-S) centers, to quinones in the respiratory chain. The immediate electron acceptor for the enzyme in this species is believed to be a menaquinone. Couples the redox reaction to proton translocation (for every two electrons transferred, four hydrogen ions are translocated across the cytoplasmic membrane), and thus conserves the redox energy in a proton gradient.</text>
</comment>
<dbReference type="EC" id="7.1.1.-" evidence="3"/>
<keyword evidence="3" id="KW-0472">Membrane</keyword>
<dbReference type="InterPro" id="IPR010218">
    <property type="entry name" value="NADH_DH_suC"/>
</dbReference>
<gene>
    <name evidence="3" type="primary">nuoC</name>
    <name evidence="5" type="ORF">GHK86_03130</name>
</gene>
<comment type="caution">
    <text evidence="5">The sequence shown here is derived from an EMBL/GenBank/DDBJ whole genome shotgun (WGS) entry which is preliminary data.</text>
</comment>
<dbReference type="EMBL" id="WJHE01000124">
    <property type="protein sequence ID" value="MST31722.1"/>
    <property type="molecule type" value="Genomic_DNA"/>
</dbReference>
<name>A0ABW9QQY0_9ACTN</name>
<comment type="subcellular location">
    <subcellularLocation>
        <location evidence="3">Cell membrane</location>
        <topology evidence="3">Peripheral membrane protein</topology>
        <orientation evidence="3">Cytoplasmic side</orientation>
    </subcellularLocation>
</comment>
<evidence type="ECO:0000256" key="2">
    <source>
        <dbReference type="ARBA" id="ARBA00022448"/>
    </source>
</evidence>
<accession>A0ABW9QQY0</accession>
<keyword evidence="3" id="KW-0520">NAD</keyword>
<dbReference type="PANTHER" id="PTHR10884">
    <property type="entry name" value="NADH DEHYDROGENASE UBIQUINONE IRON-SULFUR PROTEIN 3"/>
    <property type="match status" value="1"/>
</dbReference>
<dbReference type="Proteomes" id="UP000437736">
    <property type="component" value="Unassembled WGS sequence"/>
</dbReference>
<keyword evidence="3" id="KW-0874">Quinone</keyword>
<keyword evidence="2 3" id="KW-0813">Transport</keyword>
<evidence type="ECO:0000256" key="1">
    <source>
        <dbReference type="ARBA" id="ARBA00007569"/>
    </source>
</evidence>
<evidence type="ECO:0000313" key="6">
    <source>
        <dbReference type="Proteomes" id="UP000437736"/>
    </source>
</evidence>
<dbReference type="InterPro" id="IPR001268">
    <property type="entry name" value="NADH_UbQ_OxRdtase_30kDa_su"/>
</dbReference>
<evidence type="ECO:0000259" key="4">
    <source>
        <dbReference type="Pfam" id="PF00329"/>
    </source>
</evidence>
<protein>
    <recommendedName>
        <fullName evidence="3">NADH-quinone oxidoreductase subunit C</fullName>
        <ecNumber evidence="3">7.1.1.-</ecNumber>
    </recommendedName>
    <alternativeName>
        <fullName evidence="3">NADH dehydrogenase I subunit C</fullName>
    </alternativeName>
    <alternativeName>
        <fullName evidence="3">NDH-1 subunit C</fullName>
    </alternativeName>
</protein>
<proteinExistence type="inferred from homology"/>
<dbReference type="HAMAP" id="MF_01357">
    <property type="entry name" value="NDH1_NuoC"/>
    <property type="match status" value="1"/>
</dbReference>
<dbReference type="Gene3D" id="3.30.460.80">
    <property type="entry name" value="NADH:ubiquinone oxidoreductase, 30kDa subunit"/>
    <property type="match status" value="1"/>
</dbReference>
<reference evidence="5 6" key="1">
    <citation type="submission" date="2019-11" db="EMBL/GenBank/DDBJ databases">
        <title>Acidiferrimicrobium australis gen. nov., sp. nov., an acidophilic and obligately heterotrophic, member of the Actinobacteria that catalyses dissimilatory oxido- reduction of iron isolated from metal-rich acidic water in Chile.</title>
        <authorList>
            <person name="Gonzalez D."/>
            <person name="Huber K."/>
            <person name="Hedrich S."/>
            <person name="Rojas-Villalobos C."/>
            <person name="Quatrini R."/>
            <person name="Dinamarca M.A."/>
            <person name="Schwarz A."/>
            <person name="Canales C."/>
            <person name="Nancucheo I."/>
        </authorList>
    </citation>
    <scope>NUCLEOTIDE SEQUENCE [LARGE SCALE GENOMIC DNA]</scope>
    <source>
        <strain evidence="5 6">USS-CCA1</strain>
    </source>
</reference>
<keyword evidence="3" id="KW-1278">Translocase</keyword>
<evidence type="ECO:0000256" key="3">
    <source>
        <dbReference type="HAMAP-Rule" id="MF_01357"/>
    </source>
</evidence>